<dbReference type="STRING" id="135651.G0P284"/>
<evidence type="ECO:0000313" key="3">
    <source>
        <dbReference type="Proteomes" id="UP000008068"/>
    </source>
</evidence>
<dbReference type="AlphaFoldDB" id="G0P284"/>
<feature type="domain" description="Origin recognition complex subunit 5 C-terminal" evidence="1">
    <location>
        <begin position="259"/>
        <end position="287"/>
    </location>
</feature>
<dbReference type="GO" id="GO:0006270">
    <property type="term" value="P:DNA replication initiation"/>
    <property type="evidence" value="ECO:0007669"/>
    <property type="project" value="TreeGrafter"/>
</dbReference>
<name>G0P284_CAEBE</name>
<protein>
    <recommendedName>
        <fullName evidence="1">Origin recognition complex subunit 5 C-terminal domain-containing protein</fullName>
    </recommendedName>
</protein>
<dbReference type="InterPro" id="IPR027417">
    <property type="entry name" value="P-loop_NTPase"/>
</dbReference>
<dbReference type="GO" id="GO:0003688">
    <property type="term" value="F:DNA replication origin binding"/>
    <property type="evidence" value="ECO:0007669"/>
    <property type="project" value="TreeGrafter"/>
</dbReference>
<accession>G0P284</accession>
<dbReference type="SUPFAM" id="SSF52540">
    <property type="entry name" value="P-loop containing nucleoside triphosphate hydrolases"/>
    <property type="match status" value="1"/>
</dbReference>
<dbReference type="Pfam" id="PF14630">
    <property type="entry name" value="ORC5_C"/>
    <property type="match status" value="1"/>
</dbReference>
<reference evidence="3" key="1">
    <citation type="submission" date="2011-07" db="EMBL/GenBank/DDBJ databases">
        <authorList>
            <consortium name="Caenorhabditis brenneri Sequencing and Analysis Consortium"/>
            <person name="Wilson R.K."/>
        </authorList>
    </citation>
    <scope>NUCLEOTIDE SEQUENCE [LARGE SCALE GENOMIC DNA]</scope>
    <source>
        <strain evidence="3">PB2801</strain>
    </source>
</reference>
<dbReference type="Proteomes" id="UP000008068">
    <property type="component" value="Unassembled WGS sequence"/>
</dbReference>
<dbReference type="PANTHER" id="PTHR12705:SF0">
    <property type="entry name" value="ORIGIN RECOGNITION COMPLEX SUBUNIT 5"/>
    <property type="match status" value="1"/>
</dbReference>
<dbReference type="InterPro" id="IPR047088">
    <property type="entry name" value="ORC5_C"/>
</dbReference>
<gene>
    <name evidence="2" type="ORF">CAEBREN_12463</name>
</gene>
<dbReference type="InterPro" id="IPR020796">
    <property type="entry name" value="ORC5"/>
</dbReference>
<dbReference type="GO" id="GO:0005664">
    <property type="term" value="C:nuclear origin of replication recognition complex"/>
    <property type="evidence" value="ECO:0007669"/>
    <property type="project" value="TreeGrafter"/>
</dbReference>
<dbReference type="InParanoid" id="G0P284"/>
<sequence length="291" mass="32868">MDESQVRRLRMLLFNSARVISHVHVFGEDGSGRSEMIRQILSEPEDNWLCVSGDFLYADGSLKLLLESLASSLGFKAKGDKAENFFNELYSKTEWPNEENKKILIFLNNAQSIVNYPPAPMECFLSSHKEINEMTVRFVTSAPSCFLHYHTNLIHLSTVEFHIATPSIDATERLISRANPSIDSKFLHVAIQSLFMFCNSPNTLLAIISEAWDAYREKRTSEKFDPLLAKDSLLTASAEKLGNSSAQQAKENDGSFEAMPRAMRYLLIAAYCASNNPPQTDSRFFVKVCQY</sequence>
<dbReference type="EMBL" id="GL380021">
    <property type="protein sequence ID" value="EGT42945.1"/>
    <property type="molecule type" value="Genomic_DNA"/>
</dbReference>
<dbReference type="OrthoDB" id="365981at2759"/>
<dbReference type="PANTHER" id="PTHR12705">
    <property type="entry name" value="ORIGIN RECOGNITION COMPLEX SUBUNIT 5"/>
    <property type="match status" value="1"/>
</dbReference>
<organism evidence="3">
    <name type="scientific">Caenorhabditis brenneri</name>
    <name type="common">Nematode worm</name>
    <dbReference type="NCBI Taxonomy" id="135651"/>
    <lineage>
        <taxon>Eukaryota</taxon>
        <taxon>Metazoa</taxon>
        <taxon>Ecdysozoa</taxon>
        <taxon>Nematoda</taxon>
        <taxon>Chromadorea</taxon>
        <taxon>Rhabditida</taxon>
        <taxon>Rhabditina</taxon>
        <taxon>Rhabditomorpha</taxon>
        <taxon>Rhabditoidea</taxon>
        <taxon>Rhabditidae</taxon>
        <taxon>Peloderinae</taxon>
        <taxon>Caenorhabditis</taxon>
    </lineage>
</organism>
<keyword evidence="3" id="KW-1185">Reference proteome</keyword>
<evidence type="ECO:0000259" key="1">
    <source>
        <dbReference type="Pfam" id="PF14630"/>
    </source>
</evidence>
<dbReference type="eggNOG" id="KOG2543">
    <property type="taxonomic scope" value="Eukaryota"/>
</dbReference>
<evidence type="ECO:0000313" key="2">
    <source>
        <dbReference type="EMBL" id="EGT42945.1"/>
    </source>
</evidence>
<proteinExistence type="predicted"/>
<dbReference type="HOGENOM" id="CLU_049372_0_0_1"/>